<sequence>MAAPFFLKTGTGERFCLYHPPAEGKAVRKAFVYIHPFAEEMNKARRMAALQSRAFAQADIAVLQIDLYGCGDSSGDFGDARWDIWRDDVLAAAAWLENRCGVTVGLWGLRMGALLALDTAASAARPVDELILWQPVTNGETFLTQFLRMRLAGEMLANGAEKSGGTQELRERMAAGESLEVAGYELSPALAASLDSLNAAKLAPAGIPVHWFELVAEEGRPMPPASARIASAWEERGVQLQRHVVAGPAFWSSQEIAECPALLAATTRLSDEVPA</sequence>
<comment type="caution">
    <text evidence="2">The sequence shown here is derived from an EMBL/GenBank/DDBJ whole genome shotgun (WGS) entry which is preliminary data.</text>
</comment>
<evidence type="ECO:0000313" key="3">
    <source>
        <dbReference type="Proteomes" id="UP000197535"/>
    </source>
</evidence>
<evidence type="ECO:0000313" key="2">
    <source>
        <dbReference type="EMBL" id="OWW22247.1"/>
    </source>
</evidence>
<keyword evidence="3" id="KW-1185">Reference proteome</keyword>
<organism evidence="2 3">
    <name type="scientific">Noviherbaspirillum denitrificans</name>
    <dbReference type="NCBI Taxonomy" id="1968433"/>
    <lineage>
        <taxon>Bacteria</taxon>
        <taxon>Pseudomonadati</taxon>
        <taxon>Pseudomonadota</taxon>
        <taxon>Betaproteobacteria</taxon>
        <taxon>Burkholderiales</taxon>
        <taxon>Oxalobacteraceae</taxon>
        <taxon>Noviherbaspirillum</taxon>
    </lineage>
</organism>
<dbReference type="Pfam" id="PF12146">
    <property type="entry name" value="Hydrolase_4"/>
    <property type="match status" value="1"/>
</dbReference>
<dbReference type="Proteomes" id="UP000197535">
    <property type="component" value="Unassembled WGS sequence"/>
</dbReference>
<evidence type="ECO:0000259" key="1">
    <source>
        <dbReference type="Pfam" id="PF12146"/>
    </source>
</evidence>
<dbReference type="NCBIfam" id="TIGR03101">
    <property type="entry name" value="hydr2_PEP"/>
    <property type="match status" value="1"/>
</dbReference>
<dbReference type="InterPro" id="IPR029058">
    <property type="entry name" value="AB_hydrolase_fold"/>
</dbReference>
<dbReference type="SUPFAM" id="SSF53474">
    <property type="entry name" value="alpha/beta-Hydrolases"/>
    <property type="match status" value="1"/>
</dbReference>
<feature type="domain" description="Serine aminopeptidase S33" evidence="1">
    <location>
        <begin position="27"/>
        <end position="164"/>
    </location>
</feature>
<dbReference type="Gene3D" id="3.40.50.1820">
    <property type="entry name" value="alpha/beta hydrolase"/>
    <property type="match status" value="1"/>
</dbReference>
<protein>
    <submittedName>
        <fullName evidence="2">Esterase</fullName>
    </submittedName>
</protein>
<dbReference type="AlphaFoldDB" id="A0A254TJ62"/>
<dbReference type="OrthoDB" id="8525674at2"/>
<reference evidence="2 3" key="1">
    <citation type="submission" date="2016-02" db="EMBL/GenBank/DDBJ databases">
        <authorList>
            <person name="Wen L."/>
            <person name="He K."/>
            <person name="Yang H."/>
        </authorList>
    </citation>
    <scope>NUCLEOTIDE SEQUENCE [LARGE SCALE GENOMIC DNA]</scope>
    <source>
        <strain evidence="2 3">TSA40</strain>
    </source>
</reference>
<dbReference type="EMBL" id="LSTO01000001">
    <property type="protein sequence ID" value="OWW22247.1"/>
    <property type="molecule type" value="Genomic_DNA"/>
</dbReference>
<dbReference type="InterPro" id="IPR017532">
    <property type="entry name" value="Hydrolase-2_PEP"/>
</dbReference>
<dbReference type="InterPro" id="IPR022742">
    <property type="entry name" value="Hydrolase_4"/>
</dbReference>
<name>A0A254TJ62_9BURK</name>
<proteinExistence type="predicted"/>
<gene>
    <name evidence="2" type="ORF">AYR66_24850</name>
</gene>
<dbReference type="RefSeq" id="WP_088709072.1">
    <property type="nucleotide sequence ID" value="NZ_LSTO01000001.1"/>
</dbReference>
<accession>A0A254TJ62</accession>